<evidence type="ECO:0000313" key="1">
    <source>
        <dbReference type="EMBL" id="MBF0598356.1"/>
    </source>
</evidence>
<dbReference type="EMBL" id="JADGIK010000015">
    <property type="protein sequence ID" value="MBF0598356.1"/>
    <property type="molecule type" value="Genomic_DNA"/>
</dbReference>
<gene>
    <name evidence="1" type="ORF">IM532_13040</name>
</gene>
<dbReference type="PROSITE" id="PS51257">
    <property type="entry name" value="PROKAR_LIPOPROTEIN"/>
    <property type="match status" value="1"/>
</dbReference>
<evidence type="ECO:0008006" key="3">
    <source>
        <dbReference type="Google" id="ProtNLM"/>
    </source>
</evidence>
<dbReference type="RefSeq" id="WP_194183941.1">
    <property type="nucleotide sequence ID" value="NZ_JADGIK010000015.1"/>
</dbReference>
<organism evidence="1 2">
    <name type="scientific">Faecalibacter rhinopitheci</name>
    <dbReference type="NCBI Taxonomy" id="2779678"/>
    <lineage>
        <taxon>Bacteria</taxon>
        <taxon>Pseudomonadati</taxon>
        <taxon>Bacteroidota</taxon>
        <taxon>Flavobacteriia</taxon>
        <taxon>Flavobacteriales</taxon>
        <taxon>Weeksellaceae</taxon>
        <taxon>Faecalibacter</taxon>
    </lineage>
</organism>
<protein>
    <recommendedName>
        <fullName evidence="3">Lipoprotein</fullName>
    </recommendedName>
</protein>
<reference evidence="1" key="1">
    <citation type="submission" date="2020-10" db="EMBL/GenBank/DDBJ databases">
        <authorList>
            <person name="Lu T."/>
            <person name="Wang Q."/>
            <person name="Han X."/>
        </authorList>
    </citation>
    <scope>NUCLEOTIDE SEQUENCE</scope>
    <source>
        <strain evidence="1">WQ 117</strain>
    </source>
</reference>
<name>A0A8J7KIT4_9FLAO</name>
<evidence type="ECO:0000313" key="2">
    <source>
        <dbReference type="Proteomes" id="UP000608754"/>
    </source>
</evidence>
<accession>A0A8J7KIT4</accession>
<comment type="caution">
    <text evidence="1">The sequence shown here is derived from an EMBL/GenBank/DDBJ whole genome shotgun (WGS) entry which is preliminary data.</text>
</comment>
<sequence length="149" mass="17331">MKRREFLKKSLTISSLFALCPTLLTSCIEDESFSLLKNNKSVEKSFIYTLDYVENSFDYNSIYGELLSQKKSNKNIVNFTLLGFIINENDLPNSIKNNNNFIFLYNLKNNKIYVKMKNCITKSVEEADISLMNIKMIKESSIIKDYAYI</sequence>
<proteinExistence type="predicted"/>
<dbReference type="AlphaFoldDB" id="A0A8J7KIT4"/>
<keyword evidence="2" id="KW-1185">Reference proteome</keyword>
<dbReference type="Proteomes" id="UP000608754">
    <property type="component" value="Unassembled WGS sequence"/>
</dbReference>